<dbReference type="GO" id="GO:0040027">
    <property type="term" value="P:negative regulation of vulval development"/>
    <property type="evidence" value="ECO:0007669"/>
    <property type="project" value="InterPro"/>
</dbReference>
<gene>
    <name evidence="2" type="primary">Cnig_chr_V.g21057</name>
    <name evidence="2" type="ORF">B9Z55_021057</name>
</gene>
<feature type="domain" description="Lin-15A/B-like" evidence="1">
    <location>
        <begin position="170"/>
        <end position="282"/>
    </location>
</feature>
<evidence type="ECO:0000313" key="2">
    <source>
        <dbReference type="EMBL" id="PIC29499.1"/>
    </source>
</evidence>
<sequence>MSRKAKNFQMGEPVIKDEVIEEDFNVMFKNGEYVEVKQEEIEQNPFVENNNSEEFPEEIKLEPKKSDSEIENVSTEISALKCKICQKRMPRNSLKMIKSEDDMIVLTAIFDVEVFKEYIATYVCLSHIQAIIDDNEAILKFAGTPFEKCLRLFIAKNKRFIRVRTLQRGICKVCHKLKPLSESYTISSKNIRAVIMIGCILRGTHSVEQAKYYITNNNGSTCYSHRKESIDMIFEYLGISNIQEFFKCPRISMGGLVDIAKNFDSDFTVDQFSRAFHSLYMKKPKNAPSNS</sequence>
<dbReference type="Pfam" id="PF25375">
    <property type="entry name" value="Lin-15B"/>
    <property type="match status" value="1"/>
</dbReference>
<dbReference type="EMBL" id="PDUG01000005">
    <property type="protein sequence ID" value="PIC29499.1"/>
    <property type="molecule type" value="Genomic_DNA"/>
</dbReference>
<accession>A0A2G5TQB3</accession>
<dbReference type="Proteomes" id="UP000230233">
    <property type="component" value="Chromosome V"/>
</dbReference>
<reference evidence="3" key="1">
    <citation type="submission" date="2017-10" db="EMBL/GenBank/DDBJ databases">
        <title>Rapid genome shrinkage in a self-fertile nematode reveals novel sperm competition proteins.</title>
        <authorList>
            <person name="Yin D."/>
            <person name="Schwarz E.M."/>
            <person name="Thomas C.G."/>
            <person name="Felde R.L."/>
            <person name="Korf I.F."/>
            <person name="Cutter A.D."/>
            <person name="Schartner C.M."/>
            <person name="Ralston E.J."/>
            <person name="Meyer B.J."/>
            <person name="Haag E.S."/>
        </authorList>
    </citation>
    <scope>NUCLEOTIDE SEQUENCE [LARGE SCALE GENOMIC DNA]</scope>
    <source>
        <strain evidence="3">JU1422</strain>
    </source>
</reference>
<dbReference type="AlphaFoldDB" id="A0A2G5TQB3"/>
<dbReference type="InterPro" id="IPR040129">
    <property type="entry name" value="Lin-15B-like"/>
</dbReference>
<dbReference type="InterPro" id="IPR057432">
    <property type="entry name" value="Lin-15A/B-like_dom"/>
</dbReference>
<evidence type="ECO:0000313" key="3">
    <source>
        <dbReference type="Proteomes" id="UP000230233"/>
    </source>
</evidence>
<comment type="caution">
    <text evidence="2">The sequence shown here is derived from an EMBL/GenBank/DDBJ whole genome shotgun (WGS) entry which is preliminary data.</text>
</comment>
<dbReference type="PANTHER" id="PTHR22716">
    <property type="entry name" value="ETS CLASS TRANSCRIPTION FACTOR-RELATED-RELATED"/>
    <property type="match status" value="1"/>
</dbReference>
<proteinExistence type="predicted"/>
<evidence type="ECO:0000259" key="1">
    <source>
        <dbReference type="Pfam" id="PF25375"/>
    </source>
</evidence>
<dbReference type="PANTHER" id="PTHR22716:SF1">
    <property type="entry name" value="ETS CLASS TRANSCRIPTION FACTOR-RELATED"/>
    <property type="match status" value="1"/>
</dbReference>
<protein>
    <recommendedName>
        <fullName evidence="1">Lin-15A/B-like domain-containing protein</fullName>
    </recommendedName>
</protein>
<organism evidence="2 3">
    <name type="scientific">Caenorhabditis nigoni</name>
    <dbReference type="NCBI Taxonomy" id="1611254"/>
    <lineage>
        <taxon>Eukaryota</taxon>
        <taxon>Metazoa</taxon>
        <taxon>Ecdysozoa</taxon>
        <taxon>Nematoda</taxon>
        <taxon>Chromadorea</taxon>
        <taxon>Rhabditida</taxon>
        <taxon>Rhabditina</taxon>
        <taxon>Rhabditomorpha</taxon>
        <taxon>Rhabditoidea</taxon>
        <taxon>Rhabditidae</taxon>
        <taxon>Peloderinae</taxon>
        <taxon>Caenorhabditis</taxon>
    </lineage>
</organism>
<keyword evidence="3" id="KW-1185">Reference proteome</keyword>
<dbReference type="OrthoDB" id="5883294at2759"/>
<name>A0A2G5TQB3_9PELO</name>